<dbReference type="RefSeq" id="WP_080324145.1">
    <property type="nucleotide sequence ID" value="NZ_JAIMII010000057.1"/>
</dbReference>
<dbReference type="InterPro" id="IPR047677">
    <property type="entry name" value="GDCCVxC"/>
</dbReference>
<sequence length="71" mass="7750">MTAIVSEPMLTFLNCGVARCETMSTDSCQFFYECPACHTVSRPKSGDCSVFCSFGSVPCPPGQQRRCCPSR</sequence>
<evidence type="ECO:0000313" key="2">
    <source>
        <dbReference type="Proteomes" id="UP000191686"/>
    </source>
</evidence>
<dbReference type="EMBL" id="JYMX02000068">
    <property type="protein sequence ID" value="MCW3717379.1"/>
    <property type="molecule type" value="Genomic_DNA"/>
</dbReference>
<name>A0ABD4UT08_9BURK</name>
<dbReference type="NCBIfam" id="NF041374">
    <property type="entry name" value="GDCCVxC"/>
    <property type="match status" value="1"/>
</dbReference>
<comment type="caution">
    <text evidence="1">The sequence shown here is derived from an EMBL/GenBank/DDBJ whole genome shotgun (WGS) entry which is preliminary data.</text>
</comment>
<reference evidence="1 2" key="2">
    <citation type="journal article" date="2017" name="Front. Microbiol.">
        <title>Genomics Reveals a Unique Clone of Burkholderia cenocepacia Harboring an Actively Excising Novel Genomic Island.</title>
        <authorList>
            <person name="Patil P.P."/>
            <person name="Mali S."/>
            <person name="Midha S."/>
            <person name="Gautam V."/>
            <person name="Dash L."/>
            <person name="Kumar S."/>
            <person name="Shastri J."/>
            <person name="Singhal L."/>
            <person name="Patil P.B."/>
        </authorList>
    </citation>
    <scope>NUCLEOTIDE SEQUENCE [LARGE SCALE GENOMIC DNA]</scope>
    <source>
        <strain evidence="1 2">BC-19</strain>
    </source>
</reference>
<dbReference type="Proteomes" id="UP000191686">
    <property type="component" value="Unassembled WGS sequence"/>
</dbReference>
<accession>A0ABD4UT08</accession>
<evidence type="ECO:0000313" key="1">
    <source>
        <dbReference type="EMBL" id="MCW3717379.1"/>
    </source>
</evidence>
<reference evidence="1 2" key="1">
    <citation type="journal article" date="2017" name="Front. Microbiol.">
        <title>Genomics reveals a unique clone of Burkholderia cenocepacia harbouring an actively excising novel genomic island.</title>
        <authorList>
            <person name="Patil P."/>
            <person name="Mali S."/>
            <person name="Midha S."/>
            <person name="Gautam V."/>
            <person name="Dash L."/>
            <person name="Kumar S."/>
            <person name="Shastri J."/>
            <person name="Singhal L."/>
            <person name="Patil P.B."/>
        </authorList>
    </citation>
    <scope>NUCLEOTIDE SEQUENCE [LARGE SCALE GENOMIC DNA]</scope>
    <source>
        <strain evidence="1 2">BC-19</strain>
    </source>
</reference>
<dbReference type="AlphaFoldDB" id="A0ABD4UT08"/>
<gene>
    <name evidence="1" type="ORF">UE95_039500</name>
</gene>
<protein>
    <submittedName>
        <fullName evidence="1">Uncharacterized protein</fullName>
    </submittedName>
</protein>
<organism evidence="1 2">
    <name type="scientific">Burkholderia cenocepacia</name>
    <dbReference type="NCBI Taxonomy" id="95486"/>
    <lineage>
        <taxon>Bacteria</taxon>
        <taxon>Pseudomonadati</taxon>
        <taxon>Pseudomonadota</taxon>
        <taxon>Betaproteobacteria</taxon>
        <taxon>Burkholderiales</taxon>
        <taxon>Burkholderiaceae</taxon>
        <taxon>Burkholderia</taxon>
        <taxon>Burkholderia cepacia complex</taxon>
    </lineage>
</organism>
<proteinExistence type="predicted"/>